<gene>
    <name evidence="4" type="ORF">F7Q99_26710</name>
</gene>
<feature type="signal peptide" evidence="2">
    <location>
        <begin position="1"/>
        <end position="18"/>
    </location>
</feature>
<dbReference type="InterPro" id="IPR025326">
    <property type="entry name" value="DUF4232"/>
</dbReference>
<evidence type="ECO:0000256" key="2">
    <source>
        <dbReference type="SAM" id="SignalP"/>
    </source>
</evidence>
<feature type="chain" id="PRO_5039672634" evidence="2">
    <location>
        <begin position="19"/>
        <end position="231"/>
    </location>
</feature>
<name>A0A6N7KYX1_9ACTN</name>
<feature type="domain" description="DUF4232" evidence="3">
    <location>
        <begin position="88"/>
        <end position="225"/>
    </location>
</feature>
<proteinExistence type="predicted"/>
<evidence type="ECO:0000313" key="4">
    <source>
        <dbReference type="EMBL" id="MQS15759.1"/>
    </source>
</evidence>
<evidence type="ECO:0000313" key="5">
    <source>
        <dbReference type="Proteomes" id="UP000450000"/>
    </source>
</evidence>
<dbReference type="EMBL" id="WBOF01000001">
    <property type="protein sequence ID" value="MQS15759.1"/>
    <property type="molecule type" value="Genomic_DNA"/>
</dbReference>
<dbReference type="Proteomes" id="UP000450000">
    <property type="component" value="Unassembled WGS sequence"/>
</dbReference>
<feature type="region of interest" description="Disordered" evidence="1">
    <location>
        <begin position="32"/>
        <end position="81"/>
    </location>
</feature>
<dbReference type="AlphaFoldDB" id="A0A6N7KYX1"/>
<sequence>MRRAAVAIVAAAATTVLATACGPGDAETGAATAATAAPTSAAGASAGSSAPAPGSTSSPAAKGSPAAPSTGPSKGASTGASAGAAPACAAGDLKADAHQAKERPDGTGIGAAIIGFANTSGHACTLKGFPTVAGAGNGGPGHNMPLTVTHTGSEAAVKLAPGGKAWVKLTFVQVQGEADGYCVSGATPVAFPSLVLGLPEAGSHQVGLDEGLFAECDNKVTTTAVLAVSPS</sequence>
<protein>
    <submittedName>
        <fullName evidence="4">DUF4232 domain-containing protein</fullName>
    </submittedName>
</protein>
<organism evidence="4 5">
    <name type="scientific">Streptomyces kaniharaensis</name>
    <dbReference type="NCBI Taxonomy" id="212423"/>
    <lineage>
        <taxon>Bacteria</taxon>
        <taxon>Bacillati</taxon>
        <taxon>Actinomycetota</taxon>
        <taxon>Actinomycetes</taxon>
        <taxon>Kitasatosporales</taxon>
        <taxon>Streptomycetaceae</taxon>
        <taxon>Streptomyces</taxon>
    </lineage>
</organism>
<accession>A0A6N7KYX1</accession>
<dbReference type="Pfam" id="PF14016">
    <property type="entry name" value="DUF4232"/>
    <property type="match status" value="1"/>
</dbReference>
<dbReference type="PROSITE" id="PS51257">
    <property type="entry name" value="PROKAR_LIPOPROTEIN"/>
    <property type="match status" value="1"/>
</dbReference>
<keyword evidence="2" id="KW-0732">Signal</keyword>
<evidence type="ECO:0000256" key="1">
    <source>
        <dbReference type="SAM" id="MobiDB-lite"/>
    </source>
</evidence>
<comment type="caution">
    <text evidence="4">The sequence shown here is derived from an EMBL/GenBank/DDBJ whole genome shotgun (WGS) entry which is preliminary data.</text>
</comment>
<evidence type="ECO:0000259" key="3">
    <source>
        <dbReference type="Pfam" id="PF14016"/>
    </source>
</evidence>
<keyword evidence="5" id="KW-1185">Reference proteome</keyword>
<reference evidence="4 5" key="1">
    <citation type="submission" date="2019-09" db="EMBL/GenBank/DDBJ databases">
        <title>Genome Sequences of Streptomyces kaniharaensis ATCC 21070.</title>
        <authorList>
            <person name="Zhu W."/>
            <person name="De Crecy-Lagard V."/>
            <person name="Richards N.G."/>
        </authorList>
    </citation>
    <scope>NUCLEOTIDE SEQUENCE [LARGE SCALE GENOMIC DNA]</scope>
    <source>
        <strain evidence="4 5">SF-557</strain>
    </source>
</reference>